<organism evidence="4 5">
    <name type="scientific">Thermoleophilum album</name>
    <dbReference type="NCBI Taxonomy" id="29539"/>
    <lineage>
        <taxon>Bacteria</taxon>
        <taxon>Bacillati</taxon>
        <taxon>Actinomycetota</taxon>
        <taxon>Thermoleophilia</taxon>
        <taxon>Thermoleophilales</taxon>
        <taxon>Thermoleophilaceae</taxon>
        <taxon>Thermoleophilum</taxon>
    </lineage>
</organism>
<dbReference type="EMBL" id="FNWJ01000003">
    <property type="protein sequence ID" value="SEH16180.1"/>
    <property type="molecule type" value="Genomic_DNA"/>
</dbReference>
<proteinExistence type="predicted"/>
<protein>
    <submittedName>
        <fullName evidence="4">Putative membrane protein</fullName>
    </submittedName>
</protein>
<evidence type="ECO:0000256" key="1">
    <source>
        <dbReference type="SAM" id="Coils"/>
    </source>
</evidence>
<keyword evidence="2" id="KW-0812">Transmembrane</keyword>
<keyword evidence="2" id="KW-0472">Membrane</keyword>
<dbReference type="InterPro" id="IPR018649">
    <property type="entry name" value="SHOCT"/>
</dbReference>
<dbReference type="Proteomes" id="UP000222056">
    <property type="component" value="Unassembled WGS sequence"/>
</dbReference>
<keyword evidence="2" id="KW-1133">Transmembrane helix</keyword>
<gene>
    <name evidence="4" type="ORF">SAMN02745716_2105</name>
</gene>
<dbReference type="STRING" id="29539.SAMN02745716_2105"/>
<evidence type="ECO:0000259" key="3">
    <source>
        <dbReference type="Pfam" id="PF09851"/>
    </source>
</evidence>
<feature type="transmembrane region" description="Helical" evidence="2">
    <location>
        <begin position="28"/>
        <end position="50"/>
    </location>
</feature>
<name>A0A1H6G0R3_THEAL</name>
<dbReference type="Pfam" id="PF09851">
    <property type="entry name" value="SHOCT"/>
    <property type="match status" value="1"/>
</dbReference>
<evidence type="ECO:0000313" key="5">
    <source>
        <dbReference type="Proteomes" id="UP000222056"/>
    </source>
</evidence>
<sequence>MQTGELGGAVAMVIADWDGHHGWDDGCWIVMGIGMIVFWALVILGIVWAVRTLSSGQGSAASNRPEPTAIEVLERRLAEGEISVEEYEQRRDVLTRDASKAS</sequence>
<evidence type="ECO:0000256" key="2">
    <source>
        <dbReference type="SAM" id="Phobius"/>
    </source>
</evidence>
<feature type="coiled-coil region" evidence="1">
    <location>
        <begin position="70"/>
        <end position="97"/>
    </location>
</feature>
<keyword evidence="1" id="KW-0175">Coiled coil</keyword>
<dbReference type="RefSeq" id="WP_093119029.1">
    <property type="nucleotide sequence ID" value="NZ_FNWJ01000003.1"/>
</dbReference>
<evidence type="ECO:0000313" key="4">
    <source>
        <dbReference type="EMBL" id="SEH16180.1"/>
    </source>
</evidence>
<keyword evidence="5" id="KW-1185">Reference proteome</keyword>
<accession>A0A1H6G0R3</accession>
<reference evidence="5" key="1">
    <citation type="submission" date="2016-10" db="EMBL/GenBank/DDBJ databases">
        <authorList>
            <person name="Varghese N."/>
            <person name="Submissions S."/>
        </authorList>
    </citation>
    <scope>NUCLEOTIDE SEQUENCE [LARGE SCALE GENOMIC DNA]</scope>
    <source>
        <strain evidence="5">ATCC 35263</strain>
    </source>
</reference>
<dbReference type="AlphaFoldDB" id="A0A1H6G0R3"/>
<feature type="domain" description="SHOCT" evidence="3">
    <location>
        <begin position="68"/>
        <end position="94"/>
    </location>
</feature>